<reference evidence="1 2" key="1">
    <citation type="journal article" date="2019" name="Nat. Ecol. Evol.">
        <title>Megaphylogeny resolves global patterns of mushroom evolution.</title>
        <authorList>
            <person name="Varga T."/>
            <person name="Krizsan K."/>
            <person name="Foldi C."/>
            <person name="Dima B."/>
            <person name="Sanchez-Garcia M."/>
            <person name="Sanchez-Ramirez S."/>
            <person name="Szollosi G.J."/>
            <person name="Szarkandi J.G."/>
            <person name="Papp V."/>
            <person name="Albert L."/>
            <person name="Andreopoulos W."/>
            <person name="Angelini C."/>
            <person name="Antonin V."/>
            <person name="Barry K.W."/>
            <person name="Bougher N.L."/>
            <person name="Buchanan P."/>
            <person name="Buyck B."/>
            <person name="Bense V."/>
            <person name="Catcheside P."/>
            <person name="Chovatia M."/>
            <person name="Cooper J."/>
            <person name="Damon W."/>
            <person name="Desjardin D."/>
            <person name="Finy P."/>
            <person name="Geml J."/>
            <person name="Haridas S."/>
            <person name="Hughes K."/>
            <person name="Justo A."/>
            <person name="Karasinski D."/>
            <person name="Kautmanova I."/>
            <person name="Kiss B."/>
            <person name="Kocsube S."/>
            <person name="Kotiranta H."/>
            <person name="LaButti K.M."/>
            <person name="Lechner B.E."/>
            <person name="Liimatainen K."/>
            <person name="Lipzen A."/>
            <person name="Lukacs Z."/>
            <person name="Mihaltcheva S."/>
            <person name="Morgado L.N."/>
            <person name="Niskanen T."/>
            <person name="Noordeloos M.E."/>
            <person name="Ohm R.A."/>
            <person name="Ortiz-Santana B."/>
            <person name="Ovrebo C."/>
            <person name="Racz N."/>
            <person name="Riley R."/>
            <person name="Savchenko A."/>
            <person name="Shiryaev A."/>
            <person name="Soop K."/>
            <person name="Spirin V."/>
            <person name="Szebenyi C."/>
            <person name="Tomsovsky M."/>
            <person name="Tulloss R.E."/>
            <person name="Uehling J."/>
            <person name="Grigoriev I.V."/>
            <person name="Vagvolgyi C."/>
            <person name="Papp T."/>
            <person name="Martin F.M."/>
            <person name="Miettinen O."/>
            <person name="Hibbett D.S."/>
            <person name="Nagy L.G."/>
        </authorList>
    </citation>
    <scope>NUCLEOTIDE SEQUENCE [LARGE SCALE GENOMIC DNA]</scope>
    <source>
        <strain evidence="1 2">CBS 121175</strain>
    </source>
</reference>
<proteinExistence type="predicted"/>
<dbReference type="Proteomes" id="UP000307440">
    <property type="component" value="Unassembled WGS sequence"/>
</dbReference>
<evidence type="ECO:0000313" key="1">
    <source>
        <dbReference type="EMBL" id="TFK16593.1"/>
    </source>
</evidence>
<dbReference type="OrthoDB" id="3269232at2759"/>
<dbReference type="STRING" id="230819.A0A5C3KAE8"/>
<organism evidence="1 2">
    <name type="scientific">Coprinopsis marcescibilis</name>
    <name type="common">Agaric fungus</name>
    <name type="synonym">Psathyrella marcescibilis</name>
    <dbReference type="NCBI Taxonomy" id="230819"/>
    <lineage>
        <taxon>Eukaryota</taxon>
        <taxon>Fungi</taxon>
        <taxon>Dikarya</taxon>
        <taxon>Basidiomycota</taxon>
        <taxon>Agaricomycotina</taxon>
        <taxon>Agaricomycetes</taxon>
        <taxon>Agaricomycetidae</taxon>
        <taxon>Agaricales</taxon>
        <taxon>Agaricineae</taxon>
        <taxon>Psathyrellaceae</taxon>
        <taxon>Coprinopsis</taxon>
    </lineage>
</organism>
<sequence>MVHSNSQPILNVPTNITFLLDTEPKTKTEAVLVAALRELHAETQGLKQRMVELQASNVLNKTYCNKLHFQLAMKEEKAKNKGQRRGKLMGDGLPCMLTGDEFYERVVQFTEWQKEEEEKKDSS</sequence>
<dbReference type="EMBL" id="ML210723">
    <property type="protein sequence ID" value="TFK16593.1"/>
    <property type="molecule type" value="Genomic_DNA"/>
</dbReference>
<evidence type="ECO:0000313" key="2">
    <source>
        <dbReference type="Proteomes" id="UP000307440"/>
    </source>
</evidence>
<name>A0A5C3KAE8_COPMA</name>
<gene>
    <name evidence="1" type="ORF">FA15DRAFT_606926</name>
</gene>
<dbReference type="AlphaFoldDB" id="A0A5C3KAE8"/>
<protein>
    <submittedName>
        <fullName evidence="1">Uncharacterized protein</fullName>
    </submittedName>
</protein>
<accession>A0A5C3KAE8</accession>
<keyword evidence="2" id="KW-1185">Reference proteome</keyword>